<reference evidence="5" key="3">
    <citation type="submission" date="2015-06" db="UniProtKB">
        <authorList>
            <consortium name="EnsemblMetazoa"/>
        </authorList>
    </citation>
    <scope>IDENTIFICATION</scope>
</reference>
<feature type="chain" id="PRO_5010980890" description="ZP domain-containing protein" evidence="3">
    <location>
        <begin position="25"/>
        <end position="408"/>
    </location>
</feature>
<organism evidence="5 6">
    <name type="scientific">Helobdella robusta</name>
    <name type="common">Californian leech</name>
    <dbReference type="NCBI Taxonomy" id="6412"/>
    <lineage>
        <taxon>Eukaryota</taxon>
        <taxon>Metazoa</taxon>
        <taxon>Spiralia</taxon>
        <taxon>Lophotrochozoa</taxon>
        <taxon>Annelida</taxon>
        <taxon>Clitellata</taxon>
        <taxon>Hirudinea</taxon>
        <taxon>Rhynchobdellida</taxon>
        <taxon>Glossiphoniidae</taxon>
        <taxon>Helobdella</taxon>
    </lineage>
</organism>
<evidence type="ECO:0000313" key="4">
    <source>
        <dbReference type="EMBL" id="ESO09070.1"/>
    </source>
</evidence>
<dbReference type="CTD" id="20211676"/>
<proteinExistence type="predicted"/>
<evidence type="ECO:0000313" key="5">
    <source>
        <dbReference type="EnsemblMetazoa" id="HelroP190705"/>
    </source>
</evidence>
<name>T1FS79_HELRO</name>
<feature type="transmembrane region" description="Helical" evidence="2">
    <location>
        <begin position="359"/>
        <end position="383"/>
    </location>
</feature>
<keyword evidence="6" id="KW-1185">Reference proteome</keyword>
<feature type="compositionally biased region" description="Low complexity" evidence="1">
    <location>
        <begin position="319"/>
        <end position="333"/>
    </location>
</feature>
<dbReference type="KEGG" id="hro:HELRODRAFT_190705"/>
<dbReference type="HOGENOM" id="CLU_674901_0_0_1"/>
<feature type="region of interest" description="Disordered" evidence="1">
    <location>
        <begin position="306"/>
        <end position="333"/>
    </location>
</feature>
<dbReference type="PROSITE" id="PS51257">
    <property type="entry name" value="PROKAR_LIPOPROTEIN"/>
    <property type="match status" value="1"/>
</dbReference>
<keyword evidence="2" id="KW-1133">Transmembrane helix</keyword>
<dbReference type="EnsemblMetazoa" id="HelroT190705">
    <property type="protein sequence ID" value="HelroP190705"/>
    <property type="gene ID" value="HelroG190705"/>
</dbReference>
<reference evidence="6" key="1">
    <citation type="submission" date="2012-12" db="EMBL/GenBank/DDBJ databases">
        <authorList>
            <person name="Hellsten U."/>
            <person name="Grimwood J."/>
            <person name="Chapman J.A."/>
            <person name="Shapiro H."/>
            <person name="Aerts A."/>
            <person name="Otillar R.P."/>
            <person name="Terry A.Y."/>
            <person name="Boore J.L."/>
            <person name="Simakov O."/>
            <person name="Marletaz F."/>
            <person name="Cho S.-J."/>
            <person name="Edsinger-Gonzales E."/>
            <person name="Havlak P."/>
            <person name="Kuo D.-H."/>
            <person name="Larsson T."/>
            <person name="Lv J."/>
            <person name="Arendt D."/>
            <person name="Savage R."/>
            <person name="Osoegawa K."/>
            <person name="de Jong P."/>
            <person name="Lindberg D.R."/>
            <person name="Seaver E.C."/>
            <person name="Weisblat D.A."/>
            <person name="Putnam N.H."/>
            <person name="Grigoriev I.V."/>
            <person name="Rokhsar D.S."/>
        </authorList>
    </citation>
    <scope>NUCLEOTIDE SEQUENCE</scope>
</reference>
<accession>T1FS79</accession>
<dbReference type="Proteomes" id="UP000015101">
    <property type="component" value="Unassembled WGS sequence"/>
</dbReference>
<sequence length="408" mass="45680">MKTQYKIFVIAVWMLSSLCANTSSQVIISCVNILNNLIKVDSFRAKIDYTNCVSLHRDKQIYYLVTRIKPAGELVPNRCSKVIVSSDGNKLLLSEWTATASIFPISGYDCMMIMKMECDVLQHCKTIWMLNKNPPLNSSQPTKEPLCDLTNLVGNITSSVFFKGVNICDAAINTENSSMFIKSCEPRSVLLPTPNGRYDCLLSVRENGIVENFLVKVNNQFQFVRYNLTSNLLVLSRCPQVSRCPSKEDEWTRNGLVTFKKRLTTNLNMDESLFIINVTSKQQPPPDFLIDASGNSTNKNTTQFQLPTTLNSTRPPNGNNTANQTASQQTTASAPTITCKPMYRLDYKTKQCVVNVERLLPALIISALIVLAVSILLLLVNFCRSENSAQVHKSVSKLYLAMNSKEEI</sequence>
<keyword evidence="3" id="KW-0732">Signal</keyword>
<dbReference type="InParanoid" id="T1FS79"/>
<dbReference type="GeneID" id="20211676"/>
<keyword evidence="2" id="KW-0472">Membrane</keyword>
<dbReference type="AlphaFoldDB" id="T1FS79"/>
<evidence type="ECO:0000256" key="1">
    <source>
        <dbReference type="SAM" id="MobiDB-lite"/>
    </source>
</evidence>
<evidence type="ECO:0000256" key="2">
    <source>
        <dbReference type="SAM" id="Phobius"/>
    </source>
</evidence>
<keyword evidence="2" id="KW-0812">Transmembrane</keyword>
<dbReference type="EMBL" id="KB096023">
    <property type="protein sequence ID" value="ESO09070.1"/>
    <property type="molecule type" value="Genomic_DNA"/>
</dbReference>
<feature type="signal peptide" evidence="3">
    <location>
        <begin position="1"/>
        <end position="24"/>
    </location>
</feature>
<dbReference type="RefSeq" id="XP_009013092.1">
    <property type="nucleotide sequence ID" value="XM_009014844.1"/>
</dbReference>
<evidence type="ECO:0000256" key="3">
    <source>
        <dbReference type="SAM" id="SignalP"/>
    </source>
</evidence>
<gene>
    <name evidence="5" type="primary">20211676</name>
    <name evidence="4" type="ORF">HELRODRAFT_190705</name>
</gene>
<feature type="compositionally biased region" description="Polar residues" evidence="1">
    <location>
        <begin position="306"/>
        <end position="318"/>
    </location>
</feature>
<dbReference type="EMBL" id="AMQM01003159">
    <property type="status" value="NOT_ANNOTATED_CDS"/>
    <property type="molecule type" value="Genomic_DNA"/>
</dbReference>
<evidence type="ECO:0008006" key="7">
    <source>
        <dbReference type="Google" id="ProtNLM"/>
    </source>
</evidence>
<reference evidence="4 6" key="2">
    <citation type="journal article" date="2013" name="Nature">
        <title>Insights into bilaterian evolution from three spiralian genomes.</title>
        <authorList>
            <person name="Simakov O."/>
            <person name="Marletaz F."/>
            <person name="Cho S.J."/>
            <person name="Edsinger-Gonzales E."/>
            <person name="Havlak P."/>
            <person name="Hellsten U."/>
            <person name="Kuo D.H."/>
            <person name="Larsson T."/>
            <person name="Lv J."/>
            <person name="Arendt D."/>
            <person name="Savage R."/>
            <person name="Osoegawa K."/>
            <person name="de Jong P."/>
            <person name="Grimwood J."/>
            <person name="Chapman J.A."/>
            <person name="Shapiro H."/>
            <person name="Aerts A."/>
            <person name="Otillar R.P."/>
            <person name="Terry A.Y."/>
            <person name="Boore J.L."/>
            <person name="Grigoriev I.V."/>
            <person name="Lindberg D.R."/>
            <person name="Seaver E.C."/>
            <person name="Weisblat D.A."/>
            <person name="Putnam N.H."/>
            <person name="Rokhsar D.S."/>
        </authorList>
    </citation>
    <scope>NUCLEOTIDE SEQUENCE</scope>
</reference>
<protein>
    <recommendedName>
        <fullName evidence="7">ZP domain-containing protein</fullName>
    </recommendedName>
</protein>
<evidence type="ECO:0000313" key="6">
    <source>
        <dbReference type="Proteomes" id="UP000015101"/>
    </source>
</evidence>